<evidence type="ECO:0000256" key="4">
    <source>
        <dbReference type="ARBA" id="ARBA00022475"/>
    </source>
</evidence>
<dbReference type="eggNOG" id="COG0444">
    <property type="taxonomic scope" value="Bacteria"/>
</dbReference>
<comment type="subcellular location">
    <subcellularLocation>
        <location evidence="1">Cell membrane</location>
        <topology evidence="1">Peripheral membrane protein</topology>
    </subcellularLocation>
</comment>
<evidence type="ECO:0000256" key="9">
    <source>
        <dbReference type="ARBA" id="ARBA00023136"/>
    </source>
</evidence>
<dbReference type="PANTHER" id="PTHR43297">
    <property type="entry name" value="OLIGOPEPTIDE TRANSPORT ATP-BINDING PROTEIN APPD"/>
    <property type="match status" value="1"/>
</dbReference>
<feature type="domain" description="ABC transporter" evidence="10">
    <location>
        <begin position="1"/>
        <end position="214"/>
    </location>
</feature>
<organism evidence="11 12">
    <name type="scientific">Halalkalibacter akibai (strain ATCC 43226 / DSM 21942 / CIP 109018 / JCM 9157 / 1139)</name>
    <name type="common">Bacillus akibai</name>
    <dbReference type="NCBI Taxonomy" id="1236973"/>
    <lineage>
        <taxon>Bacteria</taxon>
        <taxon>Bacillati</taxon>
        <taxon>Bacillota</taxon>
        <taxon>Bacilli</taxon>
        <taxon>Bacillales</taxon>
        <taxon>Bacillaceae</taxon>
        <taxon>Halalkalibacter</taxon>
    </lineage>
</organism>
<name>W4QW35_HALA3</name>
<dbReference type="CDD" id="cd03257">
    <property type="entry name" value="ABC_NikE_OppD_transporters"/>
    <property type="match status" value="1"/>
</dbReference>
<evidence type="ECO:0000256" key="6">
    <source>
        <dbReference type="ARBA" id="ARBA00022741"/>
    </source>
</evidence>
<dbReference type="InterPro" id="IPR027417">
    <property type="entry name" value="P-loop_NTPase"/>
</dbReference>
<accession>W4QW35</accession>
<dbReference type="InterPro" id="IPR050388">
    <property type="entry name" value="ABC_Ni/Peptide_Import"/>
</dbReference>
<dbReference type="GO" id="GO:0005524">
    <property type="term" value="F:ATP binding"/>
    <property type="evidence" value="ECO:0007669"/>
    <property type="project" value="UniProtKB-KW"/>
</dbReference>
<keyword evidence="12" id="KW-1185">Reference proteome</keyword>
<reference evidence="11 12" key="1">
    <citation type="journal article" date="2014" name="Genome Announc.">
        <title>Draft Genome Sequences of Three Alkaliphilic Bacillus Strains, Bacillus wakoensis JCM 9140T, Bacillus akibai JCM 9157T, and Bacillus hemicellulosilyticus JCM 9152T.</title>
        <authorList>
            <person name="Yuki M."/>
            <person name="Oshima K."/>
            <person name="Suda W."/>
            <person name="Oshida Y."/>
            <person name="Kitamura K."/>
            <person name="Iida T."/>
            <person name="Hattori M."/>
            <person name="Ohkuma M."/>
        </authorList>
    </citation>
    <scope>NUCLEOTIDE SEQUENCE [LARGE SCALE GENOMIC DNA]</scope>
    <source>
        <strain evidence="11 12">JCM 9157</strain>
    </source>
</reference>
<keyword evidence="5" id="KW-0997">Cell inner membrane</keyword>
<evidence type="ECO:0000313" key="12">
    <source>
        <dbReference type="Proteomes" id="UP000018896"/>
    </source>
</evidence>
<dbReference type="GO" id="GO:0005886">
    <property type="term" value="C:plasma membrane"/>
    <property type="evidence" value="ECO:0007669"/>
    <property type="project" value="UniProtKB-SubCell"/>
</dbReference>
<evidence type="ECO:0000256" key="8">
    <source>
        <dbReference type="ARBA" id="ARBA00022967"/>
    </source>
</evidence>
<dbReference type="GO" id="GO:0016887">
    <property type="term" value="F:ATP hydrolysis activity"/>
    <property type="evidence" value="ECO:0007669"/>
    <property type="project" value="InterPro"/>
</dbReference>
<dbReference type="PANTHER" id="PTHR43297:SF14">
    <property type="entry name" value="ATPASE AAA-TYPE CORE DOMAIN-CONTAINING PROTEIN"/>
    <property type="match status" value="1"/>
</dbReference>
<evidence type="ECO:0000256" key="2">
    <source>
        <dbReference type="ARBA" id="ARBA00005417"/>
    </source>
</evidence>
<keyword evidence="3" id="KW-0813">Transport</keyword>
<dbReference type="InterPro" id="IPR003593">
    <property type="entry name" value="AAA+_ATPase"/>
</dbReference>
<proteinExistence type="inferred from homology"/>
<dbReference type="InterPro" id="IPR017871">
    <property type="entry name" value="ABC_transporter-like_CS"/>
</dbReference>
<dbReference type="PROSITE" id="PS00211">
    <property type="entry name" value="ABC_TRANSPORTER_1"/>
    <property type="match status" value="1"/>
</dbReference>
<dbReference type="Proteomes" id="UP000018896">
    <property type="component" value="Unassembled WGS sequence"/>
</dbReference>
<dbReference type="SUPFAM" id="SSF52540">
    <property type="entry name" value="P-loop containing nucleoside triphosphate hydrolases"/>
    <property type="match status" value="1"/>
</dbReference>
<keyword evidence="6" id="KW-0547">Nucleotide-binding</keyword>
<dbReference type="STRING" id="1236973.JCM9157_3253"/>
<evidence type="ECO:0000256" key="5">
    <source>
        <dbReference type="ARBA" id="ARBA00022519"/>
    </source>
</evidence>
<comment type="caution">
    <text evidence="11">The sequence shown here is derived from an EMBL/GenBank/DDBJ whole genome shotgun (WGS) entry which is preliminary data.</text>
</comment>
<keyword evidence="8" id="KW-1278">Translocase</keyword>
<evidence type="ECO:0000259" key="10">
    <source>
        <dbReference type="PROSITE" id="PS50893"/>
    </source>
</evidence>
<comment type="similarity">
    <text evidence="2">Belongs to the ABC transporter superfamily.</text>
</comment>
<dbReference type="AlphaFoldDB" id="W4QW35"/>
<dbReference type="Gene3D" id="3.40.50.300">
    <property type="entry name" value="P-loop containing nucleotide triphosphate hydrolases"/>
    <property type="match status" value="1"/>
</dbReference>
<dbReference type="PROSITE" id="PS50893">
    <property type="entry name" value="ABC_TRANSPORTER_2"/>
    <property type="match status" value="1"/>
</dbReference>
<dbReference type="SMART" id="SM00382">
    <property type="entry name" value="AAA"/>
    <property type="match status" value="1"/>
</dbReference>
<protein>
    <submittedName>
        <fullName evidence="11">Peptide ABC transporter</fullName>
    </submittedName>
</protein>
<keyword evidence="4" id="KW-1003">Cell membrane</keyword>
<sequence>MALVGPSGCGKSMTAQAIVGLLDSAVKVTSGSIFYKDVDVCMYTNKQMQVLRRDEIAFFIQQSLNGLNPIRTVRKQMTETLLNQKKWNKKEMELYLHTLLQQVGFLDPESILTAYPFELSGGMQQRVLLAMMISLQPRLLIADEPTTALDVINRNKVLKLLKKIQQEQQLTILLISHDKQSVNQIADRVIQMETGGIACEPTSTLQCVEGLSRQS</sequence>
<evidence type="ECO:0000256" key="7">
    <source>
        <dbReference type="ARBA" id="ARBA00022840"/>
    </source>
</evidence>
<dbReference type="Pfam" id="PF00005">
    <property type="entry name" value="ABC_tran"/>
    <property type="match status" value="1"/>
</dbReference>
<evidence type="ECO:0000256" key="3">
    <source>
        <dbReference type="ARBA" id="ARBA00022448"/>
    </source>
</evidence>
<gene>
    <name evidence="11" type="ORF">JCM9157_3253</name>
</gene>
<dbReference type="EMBL" id="BAUV01000028">
    <property type="protein sequence ID" value="GAE36107.1"/>
    <property type="molecule type" value="Genomic_DNA"/>
</dbReference>
<keyword evidence="9" id="KW-0472">Membrane</keyword>
<keyword evidence="7" id="KW-0067">ATP-binding</keyword>
<evidence type="ECO:0000256" key="1">
    <source>
        <dbReference type="ARBA" id="ARBA00004202"/>
    </source>
</evidence>
<dbReference type="InterPro" id="IPR003439">
    <property type="entry name" value="ABC_transporter-like_ATP-bd"/>
</dbReference>
<evidence type="ECO:0000313" key="11">
    <source>
        <dbReference type="EMBL" id="GAE36107.1"/>
    </source>
</evidence>